<evidence type="ECO:0000256" key="4">
    <source>
        <dbReference type="ARBA" id="ARBA00022741"/>
    </source>
</evidence>
<dbReference type="SMART" id="SM00454">
    <property type="entry name" value="SAM"/>
    <property type="match status" value="1"/>
</dbReference>
<dbReference type="Gene3D" id="3.40.50.620">
    <property type="entry name" value="HUPs"/>
    <property type="match status" value="1"/>
</dbReference>
<name>A0A3R7XW55_APHAT</name>
<feature type="domain" description="SAM" evidence="7">
    <location>
        <begin position="672"/>
        <end position="737"/>
    </location>
</feature>
<accession>A0A3R7XW55</accession>
<evidence type="ECO:0000256" key="5">
    <source>
        <dbReference type="ARBA" id="ARBA00022840"/>
    </source>
</evidence>
<evidence type="ECO:0000313" key="10">
    <source>
        <dbReference type="Proteomes" id="UP000284702"/>
    </source>
</evidence>
<feature type="domain" description="CMP/dCMP-type deaminase" evidence="8">
    <location>
        <begin position="502"/>
        <end position="637"/>
    </location>
</feature>
<dbReference type="InterPro" id="IPR010323">
    <property type="entry name" value="DUF924"/>
</dbReference>
<evidence type="ECO:0000256" key="1">
    <source>
        <dbReference type="ARBA" id="ARBA00013267"/>
    </source>
</evidence>
<keyword evidence="5" id="KW-0067">ATP-binding</keyword>
<dbReference type="Pfam" id="PF00536">
    <property type="entry name" value="SAM_1"/>
    <property type="match status" value="1"/>
</dbReference>
<dbReference type="InterPro" id="IPR001660">
    <property type="entry name" value="SAM"/>
</dbReference>
<protein>
    <recommendedName>
        <fullName evidence="1">tRNA(Ile)-lysidine synthetase</fullName>
        <ecNumber evidence="1">6.3.4.19</ecNumber>
    </recommendedName>
</protein>
<dbReference type="SUPFAM" id="SSF53927">
    <property type="entry name" value="Cytidine deaminase-like"/>
    <property type="match status" value="1"/>
</dbReference>
<proteinExistence type="predicted"/>
<dbReference type="Gene3D" id="1.20.58.320">
    <property type="entry name" value="TPR-like"/>
    <property type="match status" value="1"/>
</dbReference>
<keyword evidence="4" id="KW-0547">Nucleotide-binding</keyword>
<evidence type="ECO:0000256" key="2">
    <source>
        <dbReference type="ARBA" id="ARBA00022598"/>
    </source>
</evidence>
<dbReference type="EC" id="6.3.4.19" evidence="1"/>
<dbReference type="CDD" id="cd01992">
    <property type="entry name" value="TilS_N"/>
    <property type="match status" value="1"/>
</dbReference>
<dbReference type="GO" id="GO:0008033">
    <property type="term" value="P:tRNA processing"/>
    <property type="evidence" value="ECO:0007669"/>
    <property type="project" value="UniProtKB-KW"/>
</dbReference>
<dbReference type="AlphaFoldDB" id="A0A3R7XW55"/>
<dbReference type="InterPro" id="IPR016193">
    <property type="entry name" value="Cytidine_deaminase-like"/>
</dbReference>
<dbReference type="VEuPathDB" id="FungiDB:H257_06415"/>
<evidence type="ECO:0000259" key="8">
    <source>
        <dbReference type="PROSITE" id="PS51747"/>
    </source>
</evidence>
<dbReference type="InterPro" id="IPR013761">
    <property type="entry name" value="SAM/pointed_sf"/>
</dbReference>
<dbReference type="InterPro" id="IPR012795">
    <property type="entry name" value="tRNA_Ile_lys_synt_N"/>
</dbReference>
<keyword evidence="2" id="KW-0436">Ligase</keyword>
<dbReference type="GO" id="GO:0005524">
    <property type="term" value="F:ATP binding"/>
    <property type="evidence" value="ECO:0007669"/>
    <property type="project" value="UniProtKB-KW"/>
</dbReference>
<dbReference type="PANTHER" id="PTHR43033">
    <property type="entry name" value="TRNA(ILE)-LYSIDINE SYNTHASE-RELATED"/>
    <property type="match status" value="1"/>
</dbReference>
<dbReference type="EMBL" id="MZMZ02002733">
    <property type="protein sequence ID" value="RQM24344.1"/>
    <property type="molecule type" value="Genomic_DNA"/>
</dbReference>
<dbReference type="GO" id="GO:0032267">
    <property type="term" value="F:tRNA(Ile)-lysidine synthase activity"/>
    <property type="evidence" value="ECO:0007669"/>
    <property type="project" value="UniProtKB-EC"/>
</dbReference>
<evidence type="ECO:0000313" key="9">
    <source>
        <dbReference type="EMBL" id="RQM24344.1"/>
    </source>
</evidence>
<keyword evidence="10" id="KW-1185">Reference proteome</keyword>
<organism evidence="9 10">
    <name type="scientific">Aphanomyces astaci</name>
    <name type="common">Crayfish plague agent</name>
    <dbReference type="NCBI Taxonomy" id="112090"/>
    <lineage>
        <taxon>Eukaryota</taxon>
        <taxon>Sar</taxon>
        <taxon>Stramenopiles</taxon>
        <taxon>Oomycota</taxon>
        <taxon>Saprolegniomycetes</taxon>
        <taxon>Saprolegniales</taxon>
        <taxon>Verrucalvaceae</taxon>
        <taxon>Aphanomyces</taxon>
    </lineage>
</organism>
<dbReference type="SUPFAM" id="SSF47769">
    <property type="entry name" value="SAM/Pointed domain"/>
    <property type="match status" value="1"/>
</dbReference>
<dbReference type="InterPro" id="IPR011063">
    <property type="entry name" value="TilS/TtcA_N"/>
</dbReference>
<gene>
    <name evidence="9" type="ORF">B5M09_001672</name>
</gene>
<dbReference type="Pfam" id="PF01171">
    <property type="entry name" value="ATP_bind_3"/>
    <property type="match status" value="1"/>
</dbReference>
<dbReference type="PROSITE" id="PS51747">
    <property type="entry name" value="CYT_DCMP_DEAMINASES_2"/>
    <property type="match status" value="1"/>
</dbReference>
<comment type="caution">
    <text evidence="9">The sequence shown here is derived from an EMBL/GenBank/DDBJ whole genome shotgun (WGS) entry which is preliminary data.</text>
</comment>
<dbReference type="Gene3D" id="3.40.140.10">
    <property type="entry name" value="Cytidine Deaminase, domain 2"/>
    <property type="match status" value="1"/>
</dbReference>
<sequence>MTGNEGGEATTAEEVLSYWFDGDMQELHRTKWFPVSGSDVQAATDADITSRFGTLLATAETRALHASWTSRPHSFVALIVLLDQFCRHVYRHDADKRKAIDVLALELATQFVDDGLHLHVSVPHFVFALMPFRHSPTPDRLEHVLAHIDGRETTMLHDTDLLSKFRRTTVQRQSHLRVPNHREPGEEFDILERAAFLHPNEALLLPKHPLVPIMHAFLTSMRAGSDACPAIGISLSGGVDSMVIAYLLVTLAPRYNNFKVVAVHIDYLNRPESSAEAAYVRAWAHDHNIECIVRPVEECQRATTKREDYEKLSRDIRYTTYQDVMARFTIPGMCVGHHRGDVQENVISNMMKGQSLLGLNGMTPSSMVNGVFNKDAIFDFAHTFGVPYFKDTTPQWSTLLKPNFKASWITLKKQTKSFVTTQKHLVLFREPVFQTVFPPDLYFVAETTPLSTDRPAALRGIDKCLTDAMPLVKNHGVLQDSTHVVVVTYSQRYTGLEAYGKTGMSKLQQIIDTATAVQHACRSANDLGVTIGVAVLSSSGRVYTSSSNDLCLDTCPERLAFMKLASDECDYVVEVSKALLRGAAISSSDGVFTPYPCGSCREFLSQFGDFPLYLIRATMEFEQTTAYALFPRGSLSALPGATNKNDSSSSISLRVKHNETLQPRHLLHPKDWAVAHAVNWLIEDVGLPEYAAIFESHQVNGATLSYLEESDLQFLLQIQHPLHRRRIALCLHRLRDQGN</sequence>
<evidence type="ECO:0000256" key="3">
    <source>
        <dbReference type="ARBA" id="ARBA00022694"/>
    </source>
</evidence>
<reference evidence="9" key="1">
    <citation type="submission" date="2018-07" db="EMBL/GenBank/DDBJ databases">
        <title>Annotation of Aphanomyces astaci genome assembly.</title>
        <authorList>
            <person name="Studholme D.J."/>
        </authorList>
    </citation>
    <scope>NUCLEOTIDE SEQUENCE [LARGE SCALE GENOMIC DNA]</scope>
    <source>
        <strain evidence="9">Pc</strain>
    </source>
</reference>
<keyword evidence="3" id="KW-0819">tRNA processing</keyword>
<dbReference type="Pfam" id="PF06041">
    <property type="entry name" value="DUF924"/>
    <property type="match status" value="1"/>
</dbReference>
<dbReference type="SUPFAM" id="SSF48452">
    <property type="entry name" value="TPR-like"/>
    <property type="match status" value="1"/>
</dbReference>
<evidence type="ECO:0000259" key="7">
    <source>
        <dbReference type="PROSITE" id="PS50105"/>
    </source>
</evidence>
<dbReference type="Gene3D" id="1.10.150.50">
    <property type="entry name" value="Transcription Factor, Ets-1"/>
    <property type="match status" value="1"/>
</dbReference>
<comment type="catalytic activity">
    <reaction evidence="6">
        <text>cytidine(34) in tRNA(Ile2) + L-lysine + ATP = lysidine(34) in tRNA(Ile2) + AMP + diphosphate + H(+)</text>
        <dbReference type="Rhea" id="RHEA:43744"/>
        <dbReference type="Rhea" id="RHEA-COMP:10625"/>
        <dbReference type="Rhea" id="RHEA-COMP:10670"/>
        <dbReference type="ChEBI" id="CHEBI:15378"/>
        <dbReference type="ChEBI" id="CHEBI:30616"/>
        <dbReference type="ChEBI" id="CHEBI:32551"/>
        <dbReference type="ChEBI" id="CHEBI:33019"/>
        <dbReference type="ChEBI" id="CHEBI:82748"/>
        <dbReference type="ChEBI" id="CHEBI:83665"/>
        <dbReference type="ChEBI" id="CHEBI:456215"/>
        <dbReference type="EC" id="6.3.4.19"/>
    </reaction>
</comment>
<dbReference type="InterPro" id="IPR002125">
    <property type="entry name" value="CMP_dCMP_dom"/>
</dbReference>
<dbReference type="Proteomes" id="UP000284702">
    <property type="component" value="Unassembled WGS sequence"/>
</dbReference>
<dbReference type="InterPro" id="IPR014729">
    <property type="entry name" value="Rossmann-like_a/b/a_fold"/>
</dbReference>
<dbReference type="CDD" id="cd01283">
    <property type="entry name" value="cytidine_deaminase"/>
    <property type="match status" value="1"/>
</dbReference>
<dbReference type="PROSITE" id="PS50105">
    <property type="entry name" value="SAM_DOMAIN"/>
    <property type="match status" value="1"/>
</dbReference>
<dbReference type="PANTHER" id="PTHR43033:SF3">
    <property type="entry name" value="TRNA(ILE)-LYSIDINE SYNTHETASE"/>
    <property type="match status" value="1"/>
</dbReference>
<dbReference type="InterPro" id="IPR012094">
    <property type="entry name" value="tRNA_Ile_lys_synt"/>
</dbReference>
<dbReference type="NCBIfam" id="TIGR02432">
    <property type="entry name" value="lysidine_TilS_N"/>
    <property type="match status" value="1"/>
</dbReference>
<dbReference type="VEuPathDB" id="FungiDB:H257_06416"/>
<evidence type="ECO:0000256" key="6">
    <source>
        <dbReference type="ARBA" id="ARBA00048539"/>
    </source>
</evidence>
<dbReference type="InterPro" id="IPR011990">
    <property type="entry name" value="TPR-like_helical_dom_sf"/>
</dbReference>
<dbReference type="SUPFAM" id="SSF52402">
    <property type="entry name" value="Adenine nucleotide alpha hydrolases-like"/>
    <property type="match status" value="1"/>
</dbReference>